<accession>A0ABQ8PS54</accession>
<feature type="transmembrane region" description="Helical" evidence="2">
    <location>
        <begin position="177"/>
        <end position="198"/>
    </location>
</feature>
<keyword evidence="2" id="KW-0472">Membrane</keyword>
<feature type="transmembrane region" description="Helical" evidence="2">
    <location>
        <begin position="245"/>
        <end position="265"/>
    </location>
</feature>
<feature type="transmembrane region" description="Helical" evidence="2">
    <location>
        <begin position="454"/>
        <end position="475"/>
    </location>
</feature>
<evidence type="ECO:0008006" key="5">
    <source>
        <dbReference type="Google" id="ProtNLM"/>
    </source>
</evidence>
<evidence type="ECO:0000256" key="1">
    <source>
        <dbReference type="SAM" id="MobiDB-lite"/>
    </source>
</evidence>
<evidence type="ECO:0000313" key="3">
    <source>
        <dbReference type="EMBL" id="KAJ1993490.1"/>
    </source>
</evidence>
<feature type="transmembrane region" description="Helical" evidence="2">
    <location>
        <begin position="98"/>
        <end position="119"/>
    </location>
</feature>
<feature type="transmembrane region" description="Helical" evidence="2">
    <location>
        <begin position="277"/>
        <end position="298"/>
    </location>
</feature>
<keyword evidence="2" id="KW-1133">Transmembrane helix</keyword>
<feature type="transmembrane region" description="Helical" evidence="2">
    <location>
        <begin position="26"/>
        <end position="47"/>
    </location>
</feature>
<proteinExistence type="predicted"/>
<feature type="transmembrane region" description="Helical" evidence="2">
    <location>
        <begin position="423"/>
        <end position="442"/>
    </location>
</feature>
<keyword evidence="4" id="KW-1185">Reference proteome</keyword>
<organism evidence="3 4">
    <name type="scientific">Coemansia umbellata</name>
    <dbReference type="NCBI Taxonomy" id="1424467"/>
    <lineage>
        <taxon>Eukaryota</taxon>
        <taxon>Fungi</taxon>
        <taxon>Fungi incertae sedis</taxon>
        <taxon>Zoopagomycota</taxon>
        <taxon>Kickxellomycotina</taxon>
        <taxon>Kickxellomycetes</taxon>
        <taxon>Kickxellales</taxon>
        <taxon>Kickxellaceae</taxon>
        <taxon>Coemansia</taxon>
    </lineage>
</organism>
<gene>
    <name evidence="3" type="ORF">EDC05_002116</name>
</gene>
<keyword evidence="2" id="KW-0812">Transmembrane</keyword>
<sequence length="524" mass="58540">MAMDAAQASKHSSGEHSVDPNMVLTLVYFLTIAAVLIGTAVYFIVMARITDPEVRLMELITTQREVQHLIDNLSSQFSNFRRLPLRWRAMKPYYTHHMLSWLFILALFASVVVLIVALALDLAQVVHISTLTFVASLNALFMTRQHLYYVRHTYLTYDAEHYLVLDTTSFENFELSVFNIVQIIILVIEFIQLLSFPIRDLVESINLANHSGSGDSDSDTGRASFIIGVITMFANLTSRFYVVQFWFLVSIVVCISLVAGVIHAYNKWRPHRPIALYWVKYLLPLANLLYLPMLVMLIGSASCLSKLGTEDASGANSGLLRCDDPAINKPLYLAFTLVAYTVGYTILTTFVTSFDRIPIKGEIHYKSQGVAFIKNMSMLLSIDFFLVANSYRHIRSILSLIIILSMVCFNINTQPCFVVKINYWRTFGLCCILWVALIVTMLTNETTTLQNISVGGIVGTILAGAAVLLVLFVIIRQINRASASASSESETNALVDSNGIDIPMTQRNNGSSVSNSELQSSKMD</sequence>
<comment type="caution">
    <text evidence="3">The sequence shown here is derived from an EMBL/GenBank/DDBJ whole genome shotgun (WGS) entry which is preliminary data.</text>
</comment>
<feature type="transmembrane region" description="Helical" evidence="2">
    <location>
        <begin position="125"/>
        <end position="143"/>
    </location>
</feature>
<reference evidence="3" key="1">
    <citation type="submission" date="2022-07" db="EMBL/GenBank/DDBJ databases">
        <title>Phylogenomic reconstructions and comparative analyses of Kickxellomycotina fungi.</title>
        <authorList>
            <person name="Reynolds N.K."/>
            <person name="Stajich J.E."/>
            <person name="Barry K."/>
            <person name="Grigoriev I.V."/>
            <person name="Crous P."/>
            <person name="Smith M.E."/>
        </authorList>
    </citation>
    <scope>NUCLEOTIDE SEQUENCE</scope>
    <source>
        <strain evidence="3">BCRC 34882</strain>
    </source>
</reference>
<dbReference type="EMBL" id="JANBQD010000018">
    <property type="protein sequence ID" value="KAJ1993490.1"/>
    <property type="molecule type" value="Genomic_DNA"/>
</dbReference>
<name>A0ABQ8PS54_9FUNG</name>
<evidence type="ECO:0000313" key="4">
    <source>
        <dbReference type="Proteomes" id="UP001151295"/>
    </source>
</evidence>
<feature type="transmembrane region" description="Helical" evidence="2">
    <location>
        <begin position="371"/>
        <end position="388"/>
    </location>
</feature>
<feature type="compositionally biased region" description="Polar residues" evidence="1">
    <location>
        <begin position="505"/>
        <end position="524"/>
    </location>
</feature>
<feature type="transmembrane region" description="Helical" evidence="2">
    <location>
        <begin position="331"/>
        <end position="351"/>
    </location>
</feature>
<dbReference type="Proteomes" id="UP001151295">
    <property type="component" value="Unassembled WGS sequence"/>
</dbReference>
<feature type="region of interest" description="Disordered" evidence="1">
    <location>
        <begin position="501"/>
        <end position="524"/>
    </location>
</feature>
<protein>
    <recommendedName>
        <fullName evidence="5">TRP C-terminal domain-containing protein</fullName>
    </recommendedName>
</protein>
<evidence type="ECO:0000256" key="2">
    <source>
        <dbReference type="SAM" id="Phobius"/>
    </source>
</evidence>
<feature type="transmembrane region" description="Helical" evidence="2">
    <location>
        <begin position="394"/>
        <end position="411"/>
    </location>
</feature>